<name>A0AAV3PZ02_LITER</name>
<evidence type="ECO:0000256" key="1">
    <source>
        <dbReference type="SAM" id="Coils"/>
    </source>
</evidence>
<comment type="caution">
    <text evidence="2">The sequence shown here is derived from an EMBL/GenBank/DDBJ whole genome shotgun (WGS) entry which is preliminary data.</text>
</comment>
<proteinExistence type="predicted"/>
<keyword evidence="1" id="KW-0175">Coiled coil</keyword>
<sequence length="86" mass="9754">MSLADVADLWGKLQGFFQKAREMIVASIVVSPADASEILHNLSLLRVSLEDQASRKQCEVQKTKELKQEIAKLEARTRDMRVQVQE</sequence>
<gene>
    <name evidence="2" type="ORF">LIER_43356</name>
</gene>
<reference evidence="2 3" key="1">
    <citation type="submission" date="2024-01" db="EMBL/GenBank/DDBJ databases">
        <title>The complete chloroplast genome sequence of Lithospermum erythrorhizon: insights into the phylogenetic relationship among Boraginaceae species and the maternal lineages of purple gromwells.</title>
        <authorList>
            <person name="Okada T."/>
            <person name="Watanabe K."/>
        </authorList>
    </citation>
    <scope>NUCLEOTIDE SEQUENCE [LARGE SCALE GENOMIC DNA]</scope>
</reference>
<dbReference type="EMBL" id="BAABME010034500">
    <property type="protein sequence ID" value="GAA0156256.1"/>
    <property type="molecule type" value="Genomic_DNA"/>
</dbReference>
<evidence type="ECO:0000313" key="3">
    <source>
        <dbReference type="Proteomes" id="UP001454036"/>
    </source>
</evidence>
<dbReference type="AlphaFoldDB" id="A0AAV3PZ02"/>
<keyword evidence="3" id="KW-1185">Reference proteome</keyword>
<evidence type="ECO:0000313" key="2">
    <source>
        <dbReference type="EMBL" id="GAA0156256.1"/>
    </source>
</evidence>
<accession>A0AAV3PZ02</accession>
<feature type="coiled-coil region" evidence="1">
    <location>
        <begin position="56"/>
        <end position="83"/>
    </location>
</feature>
<organism evidence="2 3">
    <name type="scientific">Lithospermum erythrorhizon</name>
    <name type="common">Purple gromwell</name>
    <name type="synonym">Lithospermum officinale var. erythrorhizon</name>
    <dbReference type="NCBI Taxonomy" id="34254"/>
    <lineage>
        <taxon>Eukaryota</taxon>
        <taxon>Viridiplantae</taxon>
        <taxon>Streptophyta</taxon>
        <taxon>Embryophyta</taxon>
        <taxon>Tracheophyta</taxon>
        <taxon>Spermatophyta</taxon>
        <taxon>Magnoliopsida</taxon>
        <taxon>eudicotyledons</taxon>
        <taxon>Gunneridae</taxon>
        <taxon>Pentapetalae</taxon>
        <taxon>asterids</taxon>
        <taxon>lamiids</taxon>
        <taxon>Boraginales</taxon>
        <taxon>Boraginaceae</taxon>
        <taxon>Boraginoideae</taxon>
        <taxon>Lithospermeae</taxon>
        <taxon>Lithospermum</taxon>
    </lineage>
</organism>
<dbReference type="Proteomes" id="UP001454036">
    <property type="component" value="Unassembled WGS sequence"/>
</dbReference>
<protein>
    <submittedName>
        <fullName evidence="2">Uncharacterized protein</fullName>
    </submittedName>
</protein>